<evidence type="ECO:0000256" key="1">
    <source>
        <dbReference type="ARBA" id="ARBA00008490"/>
    </source>
</evidence>
<evidence type="ECO:0000256" key="3">
    <source>
        <dbReference type="SAM" id="SignalP"/>
    </source>
</evidence>
<feature type="signal peptide" evidence="3">
    <location>
        <begin position="1"/>
        <end position="29"/>
    </location>
</feature>
<proteinExistence type="inferred from homology"/>
<reference evidence="5" key="1">
    <citation type="journal article" date="2019" name="Int. J. Syst. Evol. Microbiol.">
        <title>The Global Catalogue of Microorganisms (GCM) 10K type strain sequencing project: providing services to taxonomists for standard genome sequencing and annotation.</title>
        <authorList>
            <consortium name="The Broad Institute Genomics Platform"/>
            <consortium name="The Broad Institute Genome Sequencing Center for Infectious Disease"/>
            <person name="Wu L."/>
            <person name="Ma J."/>
        </authorList>
    </citation>
    <scope>NUCLEOTIDE SEQUENCE [LARGE SCALE GENOMIC DNA]</scope>
    <source>
        <strain evidence="5">KCTC 42280</strain>
    </source>
</reference>
<accession>A0ABQ3GLL5</accession>
<comment type="caution">
    <text evidence="4">The sequence shown here is derived from an EMBL/GenBank/DDBJ whole genome shotgun (WGS) entry which is preliminary data.</text>
</comment>
<dbReference type="PANTHER" id="PTHR38108">
    <property type="entry name" value="UPF0319 PROTEIN YCCT"/>
    <property type="match status" value="1"/>
</dbReference>
<sequence>MKTNASLLKKLTISTLLISAGSVSMLSHAAVTLLVDDYIKVTAINGQEVQQSAFQPLTKKFTLQPGQHAITAKYDRLYQLPRDEHDYLRSGNISVTAELADNQTYRLTMPNQPEKYEAAKEYADQPTLAVQQNNTIVASQKSIANNDGGLFAGLGKAIGGVFGGSTDAELQNQRAIAAIGQPSVTAQSNVSIAPTAPVRQATSVNTSTNTLDAFMQVWLQATPAEREKMRQWIQQ</sequence>
<evidence type="ECO:0000256" key="2">
    <source>
        <dbReference type="ARBA" id="ARBA00022729"/>
    </source>
</evidence>
<name>A0ABQ3GLL5_9GAMM</name>
<dbReference type="RefSeq" id="WP_189580170.1">
    <property type="nucleotide sequence ID" value="NZ_BMZR01000001.1"/>
</dbReference>
<evidence type="ECO:0000313" key="5">
    <source>
        <dbReference type="Proteomes" id="UP000610203"/>
    </source>
</evidence>
<organism evidence="4 5">
    <name type="scientific">Psychrobacter glaciei</name>
    <dbReference type="NCBI Taxonomy" id="619771"/>
    <lineage>
        <taxon>Bacteria</taxon>
        <taxon>Pseudomonadati</taxon>
        <taxon>Pseudomonadota</taxon>
        <taxon>Gammaproteobacteria</taxon>
        <taxon>Moraxellales</taxon>
        <taxon>Moraxellaceae</taxon>
        <taxon>Psychrobacter</taxon>
    </lineage>
</organism>
<gene>
    <name evidence="4" type="ORF">GCM10016272_01230</name>
</gene>
<evidence type="ECO:0000313" key="4">
    <source>
        <dbReference type="EMBL" id="GHD25442.1"/>
    </source>
</evidence>
<dbReference type="Pfam" id="PF09829">
    <property type="entry name" value="DUF2057"/>
    <property type="match status" value="1"/>
</dbReference>
<dbReference type="PANTHER" id="PTHR38108:SF1">
    <property type="entry name" value="UPF0319 PROTEIN YCCT"/>
    <property type="match status" value="1"/>
</dbReference>
<keyword evidence="2 3" id="KW-0732">Signal</keyword>
<dbReference type="InterPro" id="IPR018635">
    <property type="entry name" value="UPF0319"/>
</dbReference>
<dbReference type="Proteomes" id="UP000610203">
    <property type="component" value="Unassembled WGS sequence"/>
</dbReference>
<feature type="chain" id="PRO_5045276473" evidence="3">
    <location>
        <begin position="30"/>
        <end position="235"/>
    </location>
</feature>
<protein>
    <submittedName>
        <fullName evidence="4">DUF2057 domain-containing protein</fullName>
    </submittedName>
</protein>
<dbReference type="EMBL" id="BMZR01000001">
    <property type="protein sequence ID" value="GHD25442.1"/>
    <property type="molecule type" value="Genomic_DNA"/>
</dbReference>
<comment type="similarity">
    <text evidence="1">Belongs to the UPF0319 family.</text>
</comment>
<keyword evidence="5" id="KW-1185">Reference proteome</keyword>